<dbReference type="SUPFAM" id="SSF55103">
    <property type="entry name" value="FAD-linked oxidases, C-terminal domain"/>
    <property type="match status" value="1"/>
</dbReference>
<dbReference type="PANTHER" id="PTHR43716">
    <property type="entry name" value="D-2-HYDROXYGLUTARATE DEHYDROGENASE, MITOCHONDRIAL"/>
    <property type="match status" value="1"/>
</dbReference>
<evidence type="ECO:0000256" key="9">
    <source>
        <dbReference type="ARBA" id="ARBA00023002"/>
    </source>
</evidence>
<evidence type="ECO:0000256" key="14">
    <source>
        <dbReference type="ARBA" id="ARBA00049267"/>
    </source>
</evidence>
<dbReference type="FunFam" id="3.30.70.2190:FF:000001">
    <property type="entry name" value="D-2-hydroxyglutarate dehydrogenase mitochondrial"/>
    <property type="match status" value="1"/>
</dbReference>
<dbReference type="InterPro" id="IPR016164">
    <property type="entry name" value="FAD-linked_Oxase-like_C"/>
</dbReference>
<evidence type="ECO:0000313" key="17">
    <source>
        <dbReference type="EMBL" id="KAF9329612.1"/>
    </source>
</evidence>
<dbReference type="Gene3D" id="3.30.70.2740">
    <property type="match status" value="1"/>
</dbReference>
<accession>A0A9P5SL93</accession>
<sequence>MLPITRRLLANAPRRLQAVSLRPNLALTTVARASVTASITRSAFSTFSKASFAATLSKDKAFTADKYPHLQRNQEFKKLADDDLAFFKSILAPSALTQDEGDLEAFNNDWMQKYRGQSKLVLKPSTTEQVSQILKYCNDNKLAVVPQGGNTGLVGGAVPVFDEIIISTANMSSIRSFDNVSGALVCDAGCILEVLDNHLAERGYIMPLDLGAKGSCHIGGNVATNAGGLRLLRYGSLHGTVLGLEVVLPDGTILDNLSTLRKDNTGYDLKQLFIGSEGSLGIITGVSILAPKRSKAINVALLGVSSFEQVQNAFKRSRDELSEILSAFEFWDKASIDLVKQHLVAGANDPLESEHPFYILIETSGSNKDHDDEKLNNYLEGLLTDEVVQDGVVAQDTTQFNNLWAIREGIPEACSKTGAVYKYDLSMPVPVLYDMVEDMRTRLDENGVLGEGKPVKCVVGFGHIGDGNLHLNIMAEKYTDEVTGLIEPFVYEWTAKQHGSVSAEHGLGLMKTGALHYSKSPSMMKLMRNVKDMIDPKGIMNPYKFLP</sequence>
<dbReference type="Gene3D" id="3.30.70.2190">
    <property type="match status" value="1"/>
</dbReference>
<evidence type="ECO:0000259" key="16">
    <source>
        <dbReference type="PROSITE" id="PS51387"/>
    </source>
</evidence>
<gene>
    <name evidence="17" type="ORF">BG006_007335</name>
</gene>
<dbReference type="FunFam" id="3.30.70.2740:FF:000002">
    <property type="entry name" value="D-2-hydroxyglutarate dehydrogenase mitochondrial"/>
    <property type="match status" value="1"/>
</dbReference>
<keyword evidence="7" id="KW-0862">Zinc</keyword>
<keyword evidence="5" id="KW-0479">Metal-binding</keyword>
<dbReference type="InterPro" id="IPR006094">
    <property type="entry name" value="Oxid_FAD_bind_N"/>
</dbReference>
<dbReference type="GO" id="GO:0046872">
    <property type="term" value="F:metal ion binding"/>
    <property type="evidence" value="ECO:0007669"/>
    <property type="project" value="UniProtKB-KW"/>
</dbReference>
<comment type="cofactor">
    <cofactor evidence="1">
        <name>FAD</name>
        <dbReference type="ChEBI" id="CHEBI:57692"/>
    </cofactor>
</comment>
<dbReference type="PROSITE" id="PS51387">
    <property type="entry name" value="FAD_PCMH"/>
    <property type="match status" value="1"/>
</dbReference>
<comment type="function">
    <text evidence="13">Catalyzes the oxidation of D-2-hydroxyglutarate (D-2-HG) to alpha-ketoglutarate. Also catalyzes the oxidation of other D-2-hydroxyacids, such as D-malate (D-MAL) and D-lactate (D-LAC). Exhibits high activities towards D-2-HG and D-MAL but a very weak activity towards D-LAC.</text>
</comment>
<dbReference type="EMBL" id="JAAAUY010000460">
    <property type="protein sequence ID" value="KAF9329612.1"/>
    <property type="molecule type" value="Genomic_DNA"/>
</dbReference>
<dbReference type="FunFam" id="1.10.45.10:FF:000001">
    <property type="entry name" value="D-lactate dehydrogenase mitochondrial"/>
    <property type="match status" value="1"/>
</dbReference>
<dbReference type="InterPro" id="IPR016167">
    <property type="entry name" value="FAD-bd_PCMH_sub1"/>
</dbReference>
<keyword evidence="10" id="KW-0496">Mitochondrion</keyword>
<dbReference type="InterPro" id="IPR016166">
    <property type="entry name" value="FAD-bd_PCMH"/>
</dbReference>
<dbReference type="InterPro" id="IPR004113">
    <property type="entry name" value="FAD-bd_oxidored_4_C"/>
</dbReference>
<evidence type="ECO:0000256" key="4">
    <source>
        <dbReference type="ARBA" id="ARBA00022630"/>
    </source>
</evidence>
<comment type="catalytic activity">
    <reaction evidence="15">
        <text>(R)-lactate + 2 Fe(III)-[cytochrome c] = 2 Fe(II)-[cytochrome c] + pyruvate + 2 H(+)</text>
        <dbReference type="Rhea" id="RHEA:13521"/>
        <dbReference type="Rhea" id="RHEA-COMP:10350"/>
        <dbReference type="Rhea" id="RHEA-COMP:14399"/>
        <dbReference type="ChEBI" id="CHEBI:15361"/>
        <dbReference type="ChEBI" id="CHEBI:15378"/>
        <dbReference type="ChEBI" id="CHEBI:16004"/>
        <dbReference type="ChEBI" id="CHEBI:29033"/>
        <dbReference type="ChEBI" id="CHEBI:29034"/>
        <dbReference type="EC" id="1.1.2.4"/>
    </reaction>
</comment>
<dbReference type="GO" id="GO:0071949">
    <property type="term" value="F:FAD binding"/>
    <property type="evidence" value="ECO:0007669"/>
    <property type="project" value="InterPro"/>
</dbReference>
<dbReference type="Proteomes" id="UP000696485">
    <property type="component" value="Unassembled WGS sequence"/>
</dbReference>
<evidence type="ECO:0000256" key="10">
    <source>
        <dbReference type="ARBA" id="ARBA00023128"/>
    </source>
</evidence>
<comment type="subcellular location">
    <subcellularLocation>
        <location evidence="2">Mitochondrion</location>
    </subcellularLocation>
</comment>
<evidence type="ECO:0000256" key="8">
    <source>
        <dbReference type="ARBA" id="ARBA00022946"/>
    </source>
</evidence>
<evidence type="ECO:0000256" key="12">
    <source>
        <dbReference type="ARBA" id="ARBA00039639"/>
    </source>
</evidence>
<evidence type="ECO:0000256" key="2">
    <source>
        <dbReference type="ARBA" id="ARBA00004173"/>
    </source>
</evidence>
<evidence type="ECO:0000256" key="6">
    <source>
        <dbReference type="ARBA" id="ARBA00022827"/>
    </source>
</evidence>
<comment type="catalytic activity">
    <reaction evidence="14">
        <text>(R)-malate + A = oxaloacetate + AH2</text>
        <dbReference type="Rhea" id="RHEA:67460"/>
        <dbReference type="ChEBI" id="CHEBI:13193"/>
        <dbReference type="ChEBI" id="CHEBI:15588"/>
        <dbReference type="ChEBI" id="CHEBI:16452"/>
        <dbReference type="ChEBI" id="CHEBI:17499"/>
    </reaction>
    <physiologicalReaction direction="left-to-right" evidence="14">
        <dbReference type="Rhea" id="RHEA:67461"/>
    </physiologicalReaction>
</comment>
<evidence type="ECO:0000256" key="15">
    <source>
        <dbReference type="ARBA" id="ARBA00051436"/>
    </source>
</evidence>
<dbReference type="GO" id="GO:0051990">
    <property type="term" value="F:(R)-2-hydroxyglutarate dehydrogenase activity"/>
    <property type="evidence" value="ECO:0007669"/>
    <property type="project" value="UniProtKB-EC"/>
</dbReference>
<comment type="similarity">
    <text evidence="3">Belongs to the FAD-binding oxidoreductase/transferase type 4 family.</text>
</comment>
<comment type="caution">
    <text evidence="17">The sequence shown here is derived from an EMBL/GenBank/DDBJ whole genome shotgun (WGS) entry which is preliminary data.</text>
</comment>
<evidence type="ECO:0000256" key="3">
    <source>
        <dbReference type="ARBA" id="ARBA00008000"/>
    </source>
</evidence>
<keyword evidence="9" id="KW-0560">Oxidoreductase</keyword>
<dbReference type="InterPro" id="IPR016171">
    <property type="entry name" value="Vanillyl_alc_oxidase_C-sub2"/>
</dbReference>
<keyword evidence="4" id="KW-0285">Flavoprotein</keyword>
<dbReference type="PANTHER" id="PTHR43716:SF1">
    <property type="entry name" value="D-2-HYDROXYGLUTARATE DEHYDROGENASE, MITOCHONDRIAL"/>
    <property type="match status" value="1"/>
</dbReference>
<dbReference type="InterPro" id="IPR016169">
    <property type="entry name" value="FAD-bd_PCMH_sub2"/>
</dbReference>
<keyword evidence="18" id="KW-1185">Reference proteome</keyword>
<reference evidence="17" key="1">
    <citation type="journal article" date="2020" name="Fungal Divers.">
        <title>Resolving the Mortierellaceae phylogeny through synthesis of multi-gene phylogenetics and phylogenomics.</title>
        <authorList>
            <person name="Vandepol N."/>
            <person name="Liber J."/>
            <person name="Desiro A."/>
            <person name="Na H."/>
            <person name="Kennedy M."/>
            <person name="Barry K."/>
            <person name="Grigoriev I.V."/>
            <person name="Miller A.N."/>
            <person name="O'Donnell K."/>
            <person name="Stajich J.E."/>
            <person name="Bonito G."/>
        </authorList>
    </citation>
    <scope>NUCLEOTIDE SEQUENCE</scope>
    <source>
        <strain evidence="17">NVP1</strain>
    </source>
</reference>
<dbReference type="SUPFAM" id="SSF56176">
    <property type="entry name" value="FAD-binding/transporter-associated domain-like"/>
    <property type="match status" value="1"/>
</dbReference>
<evidence type="ECO:0000256" key="7">
    <source>
        <dbReference type="ARBA" id="ARBA00022833"/>
    </source>
</evidence>
<dbReference type="GO" id="GO:0005739">
    <property type="term" value="C:mitochondrion"/>
    <property type="evidence" value="ECO:0007669"/>
    <property type="project" value="UniProtKB-SubCell"/>
</dbReference>
<dbReference type="EC" id="1.1.99.39" evidence="11"/>
<dbReference type="GO" id="GO:0004458">
    <property type="term" value="F:D-lactate dehydrogenase (cytochrome) activity"/>
    <property type="evidence" value="ECO:0007669"/>
    <property type="project" value="UniProtKB-EC"/>
</dbReference>
<dbReference type="InterPro" id="IPR036318">
    <property type="entry name" value="FAD-bd_PCMH-like_sf"/>
</dbReference>
<dbReference type="InterPro" id="IPR051264">
    <property type="entry name" value="FAD-oxidored/transferase_4"/>
</dbReference>
<dbReference type="FunFam" id="3.30.465.10:FF:000053">
    <property type="entry name" value="D-lactate dehydrogenase (Cytochrome), putative"/>
    <property type="match status" value="1"/>
</dbReference>
<evidence type="ECO:0000256" key="11">
    <source>
        <dbReference type="ARBA" id="ARBA00039003"/>
    </source>
</evidence>
<proteinExistence type="inferred from homology"/>
<protein>
    <recommendedName>
        <fullName evidence="12">D-2-hydroxyglutarate dehydrogenase, mitochondrial</fullName>
        <ecNumber evidence="11">1.1.99.39</ecNumber>
    </recommendedName>
</protein>
<evidence type="ECO:0000256" key="5">
    <source>
        <dbReference type="ARBA" id="ARBA00022723"/>
    </source>
</evidence>
<evidence type="ECO:0000313" key="18">
    <source>
        <dbReference type="Proteomes" id="UP000696485"/>
    </source>
</evidence>
<organism evidence="17 18">
    <name type="scientific">Podila minutissima</name>
    <dbReference type="NCBI Taxonomy" id="64525"/>
    <lineage>
        <taxon>Eukaryota</taxon>
        <taxon>Fungi</taxon>
        <taxon>Fungi incertae sedis</taxon>
        <taxon>Mucoromycota</taxon>
        <taxon>Mortierellomycotina</taxon>
        <taxon>Mortierellomycetes</taxon>
        <taxon>Mortierellales</taxon>
        <taxon>Mortierellaceae</taxon>
        <taxon>Podila</taxon>
    </lineage>
</organism>
<dbReference type="Pfam" id="PF02913">
    <property type="entry name" value="FAD-oxidase_C"/>
    <property type="match status" value="1"/>
</dbReference>
<dbReference type="FunFam" id="3.30.43.10:FF:000002">
    <property type="entry name" value="D-2-hydroxyglutarate dehydrogenase, mitochondrial"/>
    <property type="match status" value="1"/>
</dbReference>
<dbReference type="Pfam" id="PF01565">
    <property type="entry name" value="FAD_binding_4"/>
    <property type="match status" value="1"/>
</dbReference>
<dbReference type="AlphaFoldDB" id="A0A9P5SL93"/>
<keyword evidence="8" id="KW-0809">Transit peptide</keyword>
<name>A0A9P5SL93_9FUNG</name>
<dbReference type="GO" id="GO:0006108">
    <property type="term" value="P:malate metabolic process"/>
    <property type="evidence" value="ECO:0007669"/>
    <property type="project" value="UniProtKB-ARBA"/>
</dbReference>
<dbReference type="Gene3D" id="3.30.43.10">
    <property type="entry name" value="Uridine Diphospho-n-acetylenolpyruvylglucosamine Reductase, domain 2"/>
    <property type="match status" value="1"/>
</dbReference>
<evidence type="ECO:0000256" key="13">
    <source>
        <dbReference type="ARBA" id="ARBA00045410"/>
    </source>
</evidence>
<feature type="domain" description="FAD-binding PCMH-type" evidence="16">
    <location>
        <begin position="114"/>
        <end position="293"/>
    </location>
</feature>
<evidence type="ECO:0000256" key="1">
    <source>
        <dbReference type="ARBA" id="ARBA00001974"/>
    </source>
</evidence>
<dbReference type="Gene3D" id="1.10.45.10">
    <property type="entry name" value="Vanillyl-alcohol Oxidase, Chain A, domain 4"/>
    <property type="match status" value="1"/>
</dbReference>
<dbReference type="Gene3D" id="3.30.465.10">
    <property type="match status" value="1"/>
</dbReference>
<keyword evidence="6" id="KW-0274">FAD</keyword>